<accession>A0AAV7I170</accession>
<dbReference type="Proteomes" id="UP000826195">
    <property type="component" value="Unassembled WGS sequence"/>
</dbReference>
<proteinExistence type="predicted"/>
<organism evidence="2 3">
    <name type="scientific">Cotesia glomerata</name>
    <name type="common">Lepidopteran parasitic wasp</name>
    <name type="synonym">Apanteles glomeratus</name>
    <dbReference type="NCBI Taxonomy" id="32391"/>
    <lineage>
        <taxon>Eukaryota</taxon>
        <taxon>Metazoa</taxon>
        <taxon>Ecdysozoa</taxon>
        <taxon>Arthropoda</taxon>
        <taxon>Hexapoda</taxon>
        <taxon>Insecta</taxon>
        <taxon>Pterygota</taxon>
        <taxon>Neoptera</taxon>
        <taxon>Endopterygota</taxon>
        <taxon>Hymenoptera</taxon>
        <taxon>Apocrita</taxon>
        <taxon>Ichneumonoidea</taxon>
        <taxon>Braconidae</taxon>
        <taxon>Microgastrinae</taxon>
        <taxon>Cotesia</taxon>
    </lineage>
</organism>
<evidence type="ECO:0000313" key="3">
    <source>
        <dbReference type="Proteomes" id="UP000826195"/>
    </source>
</evidence>
<keyword evidence="3" id="KW-1185">Reference proteome</keyword>
<gene>
    <name evidence="2" type="ORF">KQX54_013319</name>
</gene>
<dbReference type="AlphaFoldDB" id="A0AAV7I170"/>
<protein>
    <submittedName>
        <fullName evidence="2">Uncharacterized protein</fullName>
    </submittedName>
</protein>
<evidence type="ECO:0000256" key="1">
    <source>
        <dbReference type="SAM" id="MobiDB-lite"/>
    </source>
</evidence>
<sequence>MSKKLEKIDANRINEISSKLEKIDQIGDISGKVDSMMSKVDGFKKSIASVEEKMDKLSLDYNLLTTTVKELEERVAIVEKVQPGVPADLAEEIKCTAQKVCDGSLKLRTLQLESQLLADEITVAGIPEERGEKLTEKIMLFFTTLGVQVTENNIVKLERHDRAGAANRNVRVKFANQRYVDDIMRSVKSFKIIQRIQSRRSRRNKKDENSVVIQFHSDSKTTAPSEKSIKPKIERLTENVLEKAPFIVSNTDDQDVSPEPSAKIKKPKIVPQEARKKALRLSDYKSPI</sequence>
<feature type="region of interest" description="Disordered" evidence="1">
    <location>
        <begin position="201"/>
        <end position="228"/>
    </location>
</feature>
<name>A0AAV7I170_COTGL</name>
<evidence type="ECO:0000313" key="2">
    <source>
        <dbReference type="EMBL" id="KAH0540146.1"/>
    </source>
</evidence>
<reference evidence="2 3" key="1">
    <citation type="journal article" date="2021" name="J. Hered.">
        <title>A chromosome-level genome assembly of the parasitoid wasp, Cotesia glomerata (Hymenoptera: Braconidae).</title>
        <authorList>
            <person name="Pinto B.J."/>
            <person name="Weis J.J."/>
            <person name="Gamble T."/>
            <person name="Ode P.J."/>
            <person name="Paul R."/>
            <person name="Zaspel J.M."/>
        </authorList>
    </citation>
    <scope>NUCLEOTIDE SEQUENCE [LARGE SCALE GENOMIC DNA]</scope>
    <source>
        <strain evidence="2">CgM1</strain>
    </source>
</reference>
<dbReference type="Gene3D" id="1.20.1270.70">
    <property type="entry name" value="Designed single chain three-helix bundle"/>
    <property type="match status" value="1"/>
</dbReference>
<feature type="region of interest" description="Disordered" evidence="1">
    <location>
        <begin position="249"/>
        <end position="271"/>
    </location>
</feature>
<dbReference type="EMBL" id="JAHXZJ010002609">
    <property type="protein sequence ID" value="KAH0540146.1"/>
    <property type="molecule type" value="Genomic_DNA"/>
</dbReference>
<comment type="caution">
    <text evidence="2">The sequence shown here is derived from an EMBL/GenBank/DDBJ whole genome shotgun (WGS) entry which is preliminary data.</text>
</comment>